<keyword evidence="2" id="KW-1185">Reference proteome</keyword>
<dbReference type="Proteomes" id="UP000327157">
    <property type="component" value="Chromosome 12"/>
</dbReference>
<name>A0A5N5I6J9_9ROSA</name>
<reference evidence="1 2" key="3">
    <citation type="submission" date="2019-11" db="EMBL/GenBank/DDBJ databases">
        <title>A de novo genome assembly of a pear dwarfing rootstock.</title>
        <authorList>
            <person name="Wang F."/>
            <person name="Wang J."/>
            <person name="Li S."/>
            <person name="Zhang Y."/>
            <person name="Fang M."/>
            <person name="Ma L."/>
            <person name="Zhao Y."/>
            <person name="Jiang S."/>
        </authorList>
    </citation>
    <scope>NUCLEOTIDE SEQUENCE [LARGE SCALE GENOMIC DNA]</scope>
    <source>
        <strain evidence="1">S2</strain>
        <tissue evidence="1">Leaf</tissue>
    </source>
</reference>
<reference evidence="1 2" key="1">
    <citation type="submission" date="2019-09" db="EMBL/GenBank/DDBJ databases">
        <authorList>
            <person name="Ou C."/>
        </authorList>
    </citation>
    <scope>NUCLEOTIDE SEQUENCE [LARGE SCALE GENOMIC DNA]</scope>
    <source>
        <strain evidence="1">S2</strain>
        <tissue evidence="1">Leaf</tissue>
    </source>
</reference>
<protein>
    <submittedName>
        <fullName evidence="1">60S ribosomal protein L9</fullName>
    </submittedName>
</protein>
<comment type="caution">
    <text evidence="1">The sequence shown here is derived from an EMBL/GenBank/DDBJ whole genome shotgun (WGS) entry which is preliminary data.</text>
</comment>
<evidence type="ECO:0000313" key="1">
    <source>
        <dbReference type="EMBL" id="KAB2631224.1"/>
    </source>
</evidence>
<dbReference type="EMBL" id="SMOL01000143">
    <property type="protein sequence ID" value="KAB2631224.1"/>
    <property type="molecule type" value="Genomic_DNA"/>
</dbReference>
<gene>
    <name evidence="1" type="ORF">D8674_008743</name>
</gene>
<keyword evidence="1" id="KW-0687">Ribonucleoprotein</keyword>
<dbReference type="GO" id="GO:0005840">
    <property type="term" value="C:ribosome"/>
    <property type="evidence" value="ECO:0007669"/>
    <property type="project" value="UniProtKB-KW"/>
</dbReference>
<accession>A0A5N5I6J9</accession>
<sequence>MMTILSSETMDIPDDVKIKVHAKIIKVKDNPILDVNDFFTILCPDQPGMPSCISRSFLMGVCFCVLSKCSLISSWDWLVIPFVGEFLWKKIYQGADAGCGFC</sequence>
<evidence type="ECO:0000313" key="2">
    <source>
        <dbReference type="Proteomes" id="UP000327157"/>
    </source>
</evidence>
<proteinExistence type="predicted"/>
<reference evidence="2" key="2">
    <citation type="submission" date="2019-10" db="EMBL/GenBank/DDBJ databases">
        <title>A de novo genome assembly of a pear dwarfing rootstock.</title>
        <authorList>
            <person name="Wang F."/>
            <person name="Wang J."/>
            <person name="Li S."/>
            <person name="Zhang Y."/>
            <person name="Fang M."/>
            <person name="Ma L."/>
            <person name="Zhao Y."/>
            <person name="Jiang S."/>
        </authorList>
    </citation>
    <scope>NUCLEOTIDE SEQUENCE [LARGE SCALE GENOMIC DNA]</scope>
</reference>
<keyword evidence="1" id="KW-0689">Ribosomal protein</keyword>
<dbReference type="AlphaFoldDB" id="A0A5N5I6J9"/>
<organism evidence="1 2">
    <name type="scientific">Pyrus ussuriensis x Pyrus communis</name>
    <dbReference type="NCBI Taxonomy" id="2448454"/>
    <lineage>
        <taxon>Eukaryota</taxon>
        <taxon>Viridiplantae</taxon>
        <taxon>Streptophyta</taxon>
        <taxon>Embryophyta</taxon>
        <taxon>Tracheophyta</taxon>
        <taxon>Spermatophyta</taxon>
        <taxon>Magnoliopsida</taxon>
        <taxon>eudicotyledons</taxon>
        <taxon>Gunneridae</taxon>
        <taxon>Pentapetalae</taxon>
        <taxon>rosids</taxon>
        <taxon>fabids</taxon>
        <taxon>Rosales</taxon>
        <taxon>Rosaceae</taxon>
        <taxon>Amygdaloideae</taxon>
        <taxon>Maleae</taxon>
        <taxon>Pyrus</taxon>
    </lineage>
</organism>